<evidence type="ECO:0000259" key="3">
    <source>
        <dbReference type="Pfam" id="PF00394"/>
    </source>
</evidence>
<keyword evidence="7" id="KW-1185">Reference proteome</keyword>
<gene>
    <name evidence="6" type="ORF">ACFPJ6_05925</name>
</gene>
<dbReference type="CDD" id="cd13900">
    <property type="entry name" value="CuRO_3_Tth-MCO_like"/>
    <property type="match status" value="1"/>
</dbReference>
<dbReference type="Pfam" id="PF07732">
    <property type="entry name" value="Cu-oxidase_3"/>
    <property type="match status" value="1"/>
</dbReference>
<dbReference type="InterPro" id="IPR011706">
    <property type="entry name" value="Cu-oxidase_C"/>
</dbReference>
<keyword evidence="2" id="KW-0560">Oxidoreductase</keyword>
<dbReference type="InterPro" id="IPR002355">
    <property type="entry name" value="Cu_oxidase_Cu_BS"/>
</dbReference>
<dbReference type="PROSITE" id="PS00080">
    <property type="entry name" value="MULTICOPPER_OXIDASE2"/>
    <property type="match status" value="1"/>
</dbReference>
<dbReference type="Proteomes" id="UP001596122">
    <property type="component" value="Unassembled WGS sequence"/>
</dbReference>
<feature type="domain" description="Plastocyanin-like" evidence="3">
    <location>
        <begin position="216"/>
        <end position="299"/>
    </location>
</feature>
<dbReference type="InterPro" id="IPR008972">
    <property type="entry name" value="Cupredoxin"/>
</dbReference>
<dbReference type="InterPro" id="IPR011707">
    <property type="entry name" value="Cu-oxidase-like_N"/>
</dbReference>
<evidence type="ECO:0000313" key="7">
    <source>
        <dbReference type="Proteomes" id="UP001596122"/>
    </source>
</evidence>
<dbReference type="EMBL" id="JBHSLD010000006">
    <property type="protein sequence ID" value="MFC5380320.1"/>
    <property type="molecule type" value="Genomic_DNA"/>
</dbReference>
<feature type="domain" description="Plastocyanin-like" evidence="5">
    <location>
        <begin position="76"/>
        <end position="187"/>
    </location>
</feature>
<comment type="caution">
    <text evidence="6">The sequence shown here is derived from an EMBL/GenBank/DDBJ whole genome shotgun (WGS) entry which is preliminary data.</text>
</comment>
<dbReference type="PANTHER" id="PTHR11709">
    <property type="entry name" value="MULTI-COPPER OXIDASE"/>
    <property type="match status" value="1"/>
</dbReference>
<dbReference type="PANTHER" id="PTHR11709:SF518">
    <property type="entry name" value="MULTICOPPER OXIDASE"/>
    <property type="match status" value="1"/>
</dbReference>
<dbReference type="InterPro" id="IPR006311">
    <property type="entry name" value="TAT_signal"/>
</dbReference>
<protein>
    <submittedName>
        <fullName evidence="6">Multicopper oxidase family protein</fullName>
    </submittedName>
</protein>
<evidence type="ECO:0000259" key="5">
    <source>
        <dbReference type="Pfam" id="PF07732"/>
    </source>
</evidence>
<reference evidence="7" key="1">
    <citation type="journal article" date="2019" name="Int. J. Syst. Evol. Microbiol.">
        <title>The Global Catalogue of Microorganisms (GCM) 10K type strain sequencing project: providing services to taxonomists for standard genome sequencing and annotation.</title>
        <authorList>
            <consortium name="The Broad Institute Genomics Platform"/>
            <consortium name="The Broad Institute Genome Sequencing Center for Infectious Disease"/>
            <person name="Wu L."/>
            <person name="Ma J."/>
        </authorList>
    </citation>
    <scope>NUCLEOTIDE SEQUENCE [LARGE SCALE GENOMIC DNA]</scope>
    <source>
        <strain evidence="7">CCUG 43114</strain>
    </source>
</reference>
<proteinExistence type="predicted"/>
<name>A0ABW0GK91_9MICO</name>
<dbReference type="InterPro" id="IPR045087">
    <property type="entry name" value="Cu-oxidase_fam"/>
</dbReference>
<evidence type="ECO:0000256" key="2">
    <source>
        <dbReference type="ARBA" id="ARBA00023002"/>
    </source>
</evidence>
<dbReference type="InterPro" id="IPR001117">
    <property type="entry name" value="Cu-oxidase_2nd"/>
</dbReference>
<dbReference type="CDD" id="cd13853">
    <property type="entry name" value="CuRO_1_Tth-MCO_like"/>
    <property type="match status" value="1"/>
</dbReference>
<dbReference type="Gene3D" id="2.60.40.420">
    <property type="entry name" value="Cupredoxins - blue copper proteins"/>
    <property type="match status" value="3"/>
</dbReference>
<dbReference type="PROSITE" id="PS51318">
    <property type="entry name" value="TAT"/>
    <property type="match status" value="1"/>
</dbReference>
<evidence type="ECO:0000259" key="4">
    <source>
        <dbReference type="Pfam" id="PF07731"/>
    </source>
</evidence>
<evidence type="ECO:0000313" key="6">
    <source>
        <dbReference type="EMBL" id="MFC5380320.1"/>
    </source>
</evidence>
<feature type="domain" description="Plastocyanin-like" evidence="4">
    <location>
        <begin position="369"/>
        <end position="476"/>
    </location>
</feature>
<keyword evidence="1" id="KW-0479">Metal-binding</keyword>
<dbReference type="RefSeq" id="WP_340267333.1">
    <property type="nucleotide sequence ID" value="NZ_JBBEOG010000001.1"/>
</dbReference>
<organism evidence="6 7">
    <name type="scientific">Aquipuribacter nitratireducens</name>
    <dbReference type="NCBI Taxonomy" id="650104"/>
    <lineage>
        <taxon>Bacteria</taxon>
        <taxon>Bacillati</taxon>
        <taxon>Actinomycetota</taxon>
        <taxon>Actinomycetes</taxon>
        <taxon>Micrococcales</taxon>
        <taxon>Intrasporangiaceae</taxon>
        <taxon>Aquipuribacter</taxon>
    </lineage>
</organism>
<accession>A0ABW0GK91</accession>
<evidence type="ECO:0000256" key="1">
    <source>
        <dbReference type="ARBA" id="ARBA00022723"/>
    </source>
</evidence>
<dbReference type="SUPFAM" id="SSF49503">
    <property type="entry name" value="Cupredoxins"/>
    <property type="match status" value="3"/>
</dbReference>
<sequence>MPVDRSVLPPGAAVPVPSRRALLRAVVGGATGAVLLDPGRALATPAGAVPLREPEVRRSAGGVLDVTLRAARSAVPFGGARRTVMSYEGGVPGPTLVVAPGDVLRVRLVNDLPHPTNLHTHGLHVSGEGIADNVFRHVGPGETADYEIPLRPDHHEGTNWYHPHAHGHSAQQMFEGMAGALVVQRREETGRSTGISRDRVLVLSSTAFTADGAVADPFTTRQDAQVRLVNGQVRPTIGIAPGETQRWRLVNASVNHVFRLRLDGHRTTQVAADGVPFRRALDVDELLLAPGQRADLLVTGGAEGVVELRTLPVDIGFGVVLPAGPVATVACRGAAPAPGPLHAAALLRPFEDLRRRRVAVHREVAFTMAGGFGMDGRPFDPTRVDQTCELGTVEEWTVRNETGLVHPFHSHVNPFQVTHVDGVPVDARSYQDTVLVGKQGGTVTFRTHLQHFPGRAVYHCHFVTHAELGMMAVADVVDPRA</sequence>
<dbReference type="Pfam" id="PF00394">
    <property type="entry name" value="Cu-oxidase"/>
    <property type="match status" value="1"/>
</dbReference>
<dbReference type="Pfam" id="PF07731">
    <property type="entry name" value="Cu-oxidase_2"/>
    <property type="match status" value="1"/>
</dbReference>